<organism evidence="1 2">
    <name type="scientific">Rhizobium loti</name>
    <name type="common">Mesorhizobium loti</name>
    <dbReference type="NCBI Taxonomy" id="381"/>
    <lineage>
        <taxon>Bacteria</taxon>
        <taxon>Pseudomonadati</taxon>
        <taxon>Pseudomonadota</taxon>
        <taxon>Alphaproteobacteria</taxon>
        <taxon>Hyphomicrobiales</taxon>
        <taxon>Phyllobacteriaceae</taxon>
        <taxon>Mesorhizobium</taxon>
    </lineage>
</organism>
<sequence>MTWNHPRGYDPMVACSRIWKERTGVSIEWEKRSLQDFESFPVEELARAYDLIVIDHPHVGQITAEKCLAPLDVPGREADCAALAKGSVGQSYPSYTWQRRQWAFPIDAATQVQAWRRDLIEAAPTFWTEVLELALEGRVLLPLRPPHSLMCFYTLAADLGRPCVVDGSADLADPETGETAFEMLREIAALIDPECLTMDPIAVFERMAEAGSRIACVPLVYGYVPYAVAGFRPNRLAFCDMPAAGGNGPVGSALGGTGIAVSAFSAANKEAIDFAYWIASGDVQRGPYAAGGGQPGHAAAWEDEAVNAATGDFYRATRATLEGAWVRPRHDGYMAFQQAASDRLNEGLGGRQDARRVVTDINRMFRESFAPAVAG</sequence>
<dbReference type="OrthoDB" id="9811622at2"/>
<accession>A0A101KXY4</accession>
<dbReference type="Gene3D" id="3.40.190.10">
    <property type="entry name" value="Periplasmic binding protein-like II"/>
    <property type="match status" value="2"/>
</dbReference>
<dbReference type="EMBL" id="LPWA01000001">
    <property type="protein sequence ID" value="KUM28995.1"/>
    <property type="molecule type" value="Genomic_DNA"/>
</dbReference>
<gene>
    <name evidence="1" type="ORF">AU467_00295</name>
</gene>
<dbReference type="Proteomes" id="UP000053176">
    <property type="component" value="Unassembled WGS sequence"/>
</dbReference>
<protein>
    <submittedName>
        <fullName evidence="1">ABC transporter substrate-binding protein</fullName>
    </submittedName>
</protein>
<evidence type="ECO:0000313" key="2">
    <source>
        <dbReference type="Proteomes" id="UP000053176"/>
    </source>
</evidence>
<evidence type="ECO:0000313" key="1">
    <source>
        <dbReference type="EMBL" id="KUM28995.1"/>
    </source>
</evidence>
<comment type="caution">
    <text evidence="1">The sequence shown here is derived from an EMBL/GenBank/DDBJ whole genome shotgun (WGS) entry which is preliminary data.</text>
</comment>
<reference evidence="1 2" key="1">
    <citation type="submission" date="2015-12" db="EMBL/GenBank/DDBJ databases">
        <title>Draft genome sequence of Mesorhizobium sp. UFLA 01-765, a multitolerant efficient symbiont and plant-growth promoting strain isolated from Zn-mining soil using Leucaena leucocephala as a trap plant.</title>
        <authorList>
            <person name="Rangel W.M."/>
            <person name="Thijs S."/>
            <person name="Longatti S.M."/>
            <person name="Moreira F.M."/>
            <person name="Weyens N."/>
            <person name="Vangronsveld J."/>
            <person name="Van Hamme J.D."/>
            <person name="Bottos E.M."/>
            <person name="Rineau F."/>
        </authorList>
    </citation>
    <scope>NUCLEOTIDE SEQUENCE [LARGE SCALE GENOMIC DNA]</scope>
    <source>
        <strain evidence="1 2">UFLA 01-765</strain>
    </source>
</reference>
<name>A0A101KXY4_RHILI</name>
<dbReference type="AlphaFoldDB" id="A0A101KXY4"/>
<proteinExistence type="predicted"/>
<dbReference type="SUPFAM" id="SSF53850">
    <property type="entry name" value="Periplasmic binding protein-like II"/>
    <property type="match status" value="1"/>
</dbReference>